<proteinExistence type="predicted"/>
<dbReference type="SMART" id="SM00567">
    <property type="entry name" value="EZ_HEAT"/>
    <property type="match status" value="2"/>
</dbReference>
<keyword evidence="4" id="KW-1185">Reference proteome</keyword>
<organism evidence="3 4">
    <name type="scientific">Methanobacterium alkalithermotolerans</name>
    <dbReference type="NCBI Taxonomy" id="2731220"/>
    <lineage>
        <taxon>Archaea</taxon>
        <taxon>Methanobacteriati</taxon>
        <taxon>Methanobacteriota</taxon>
        <taxon>Methanomada group</taxon>
        <taxon>Methanobacteria</taxon>
        <taxon>Methanobacteriales</taxon>
        <taxon>Methanobacteriaceae</taxon>
        <taxon>Methanobacterium</taxon>
    </lineage>
</organism>
<feature type="domain" description="DZANK-type" evidence="2">
    <location>
        <begin position="235"/>
        <end position="281"/>
    </location>
</feature>
<dbReference type="PANTHER" id="PTHR12697">
    <property type="entry name" value="PBS LYASE HEAT-LIKE PROTEIN"/>
    <property type="match status" value="1"/>
</dbReference>
<feature type="transmembrane region" description="Helical" evidence="1">
    <location>
        <begin position="353"/>
        <end position="371"/>
    </location>
</feature>
<dbReference type="Proteomes" id="UP000681041">
    <property type="component" value="Chromosome"/>
</dbReference>
<keyword evidence="1" id="KW-0812">Transmembrane</keyword>
<reference evidence="3" key="1">
    <citation type="submission" date="2020-07" db="EMBL/GenBank/DDBJ databases">
        <title>Methanobacterium. sp. MethCan genome.</title>
        <authorList>
            <person name="Postec A."/>
            <person name="Quemeneur M."/>
        </authorList>
    </citation>
    <scope>NUCLEOTIDE SEQUENCE</scope>
    <source>
        <strain evidence="3">MethCAN</strain>
    </source>
</reference>
<evidence type="ECO:0000313" key="4">
    <source>
        <dbReference type="Proteomes" id="UP000681041"/>
    </source>
</evidence>
<keyword evidence="1" id="KW-0472">Membrane</keyword>
<dbReference type="Pfam" id="PF12773">
    <property type="entry name" value="DZR"/>
    <property type="match status" value="2"/>
</dbReference>
<dbReference type="RefSeq" id="WP_211533331.1">
    <property type="nucleotide sequence ID" value="NZ_CP058560.1"/>
</dbReference>
<evidence type="ECO:0000259" key="2">
    <source>
        <dbReference type="Pfam" id="PF12773"/>
    </source>
</evidence>
<dbReference type="InterPro" id="IPR016024">
    <property type="entry name" value="ARM-type_fold"/>
</dbReference>
<gene>
    <name evidence="3" type="ORF">HYG87_00705</name>
</gene>
<dbReference type="OrthoDB" id="76153at2157"/>
<dbReference type="InterPro" id="IPR011989">
    <property type="entry name" value="ARM-like"/>
</dbReference>
<dbReference type="PANTHER" id="PTHR12697:SF5">
    <property type="entry name" value="DEOXYHYPUSINE HYDROXYLASE"/>
    <property type="match status" value="1"/>
</dbReference>
<dbReference type="Gene3D" id="1.25.10.10">
    <property type="entry name" value="Leucine-rich Repeat Variant"/>
    <property type="match status" value="1"/>
</dbReference>
<evidence type="ECO:0000313" key="3">
    <source>
        <dbReference type="EMBL" id="QUH22386.1"/>
    </source>
</evidence>
<dbReference type="Pfam" id="PF13646">
    <property type="entry name" value="HEAT_2"/>
    <property type="match status" value="1"/>
</dbReference>
<feature type="transmembrane region" description="Helical" evidence="1">
    <location>
        <begin position="327"/>
        <end position="346"/>
    </location>
</feature>
<dbReference type="InterPro" id="IPR025874">
    <property type="entry name" value="DZR"/>
</dbReference>
<dbReference type="AlphaFoldDB" id="A0A8T8K1P1"/>
<sequence length="372" mass="41200">MKKVVSSLEIENLIQKRDLKELEEIDDPEALDGLIEALEHDYYLVRAAAATALGNMGHEKSVEPLSQALNKEKYTKPALKMIQALEKTGDHRAIPSLNDAQNWSEPSIQTAASRALENLRKQEIILEEEPERSKEIKNEEVNGSEVLEEFETAKGLEEEIPEDVNLESEIDPEIPASRRTFPCGHENPADADFCVICGKNPSLIECENCGKENNKEARFCTNCARPLEKIHEIKCENCGFLNPDNARFCTNCAHPLVKGLKINCPECGTENVAEARYCQQCAFNLKPGGKISPVSSSGPGRVKESTYTSNFQYKNPEIEQGLSAGEAILIILFSPIAGLIGFLAWNDSKPKKAKESCIIGIIMLVIVLFILI</sequence>
<keyword evidence="1" id="KW-1133">Transmembrane helix</keyword>
<dbReference type="GeneID" id="64819239"/>
<dbReference type="GO" id="GO:0016491">
    <property type="term" value="F:oxidoreductase activity"/>
    <property type="evidence" value="ECO:0007669"/>
    <property type="project" value="TreeGrafter"/>
</dbReference>
<evidence type="ECO:0000256" key="1">
    <source>
        <dbReference type="SAM" id="Phobius"/>
    </source>
</evidence>
<dbReference type="InterPro" id="IPR004155">
    <property type="entry name" value="PBS_lyase_HEAT"/>
</dbReference>
<dbReference type="SUPFAM" id="SSF48371">
    <property type="entry name" value="ARM repeat"/>
    <property type="match status" value="1"/>
</dbReference>
<accession>A0A8T8K1P1</accession>
<feature type="domain" description="DZANK-type" evidence="2">
    <location>
        <begin position="183"/>
        <end position="223"/>
    </location>
</feature>
<dbReference type="KEGG" id="meme:HYG87_00705"/>
<dbReference type="EMBL" id="CP058560">
    <property type="protein sequence ID" value="QUH22386.1"/>
    <property type="molecule type" value="Genomic_DNA"/>
</dbReference>
<name>A0A8T8K1P1_9EURY</name>
<protein>
    <submittedName>
        <fullName evidence="3">Zinc ribbon domain-containing protein</fullName>
    </submittedName>
</protein>